<gene>
    <name evidence="2" type="ORF">BN1723_018923</name>
</gene>
<dbReference type="PANTHER" id="PTHR46154:SF1">
    <property type="entry name" value="ACTIVE TRANSPORTER, PUTATIVE (AFU_ORTHOLOGUE AFUA_1G17570)-RELATED"/>
    <property type="match status" value="1"/>
</dbReference>
<keyword evidence="1" id="KW-0472">Membrane</keyword>
<protein>
    <submittedName>
        <fullName evidence="2">Uncharacterized protein</fullName>
    </submittedName>
</protein>
<feature type="transmembrane region" description="Helical" evidence="1">
    <location>
        <begin position="22"/>
        <end position="46"/>
    </location>
</feature>
<evidence type="ECO:0000313" key="3">
    <source>
        <dbReference type="Proteomes" id="UP000045706"/>
    </source>
</evidence>
<evidence type="ECO:0000256" key="1">
    <source>
        <dbReference type="SAM" id="Phobius"/>
    </source>
</evidence>
<proteinExistence type="predicted"/>
<dbReference type="EMBL" id="CVQI01032648">
    <property type="protein sequence ID" value="CRK41943.1"/>
    <property type="molecule type" value="Genomic_DNA"/>
</dbReference>
<evidence type="ECO:0000313" key="2">
    <source>
        <dbReference type="EMBL" id="CRK41943.1"/>
    </source>
</evidence>
<dbReference type="PANTHER" id="PTHR46154">
    <property type="match status" value="1"/>
</dbReference>
<accession>A0A0G4N668</accession>
<feature type="transmembrane region" description="Helical" evidence="1">
    <location>
        <begin position="98"/>
        <end position="117"/>
    </location>
</feature>
<dbReference type="GO" id="GO:0005886">
    <property type="term" value="C:plasma membrane"/>
    <property type="evidence" value="ECO:0007669"/>
    <property type="project" value="TreeGrafter"/>
</dbReference>
<dbReference type="InterPro" id="IPR038377">
    <property type="entry name" value="Na/Glc_symporter_sf"/>
</dbReference>
<dbReference type="AlphaFoldDB" id="A0A0G4N668"/>
<feature type="non-terminal residue" evidence="2">
    <location>
        <position position="238"/>
    </location>
</feature>
<keyword evidence="1" id="KW-0812">Transmembrane</keyword>
<organism evidence="2 3">
    <name type="scientific">Verticillium longisporum</name>
    <name type="common">Verticillium dahliae var. longisporum</name>
    <dbReference type="NCBI Taxonomy" id="100787"/>
    <lineage>
        <taxon>Eukaryota</taxon>
        <taxon>Fungi</taxon>
        <taxon>Dikarya</taxon>
        <taxon>Ascomycota</taxon>
        <taxon>Pezizomycotina</taxon>
        <taxon>Sordariomycetes</taxon>
        <taxon>Hypocreomycetidae</taxon>
        <taxon>Glomerellales</taxon>
        <taxon>Plectosphaerellaceae</taxon>
        <taxon>Verticillium</taxon>
    </lineage>
</organism>
<dbReference type="GO" id="GO:0015204">
    <property type="term" value="F:urea transmembrane transporter activity"/>
    <property type="evidence" value="ECO:0007669"/>
    <property type="project" value="InterPro"/>
</dbReference>
<dbReference type="InterPro" id="IPR031155">
    <property type="entry name" value="DUR"/>
</dbReference>
<keyword evidence="1" id="KW-1133">Transmembrane helix</keyword>
<feature type="transmembrane region" description="Helical" evidence="1">
    <location>
        <begin position="67"/>
        <end position="86"/>
    </location>
</feature>
<dbReference type="Gene3D" id="1.20.1730.10">
    <property type="entry name" value="Sodium/glucose cotransporter"/>
    <property type="match status" value="1"/>
</dbReference>
<feature type="transmembrane region" description="Helical" evidence="1">
    <location>
        <begin position="193"/>
        <end position="218"/>
    </location>
</feature>
<reference evidence="3" key="1">
    <citation type="submission" date="2015-05" db="EMBL/GenBank/DDBJ databases">
        <authorList>
            <person name="Fogelqvist Johan"/>
        </authorList>
    </citation>
    <scope>NUCLEOTIDE SEQUENCE [LARGE SCALE GENOMIC DNA]</scope>
</reference>
<dbReference type="Proteomes" id="UP000045706">
    <property type="component" value="Unassembled WGS sequence"/>
</dbReference>
<feature type="transmembrane region" description="Helical" evidence="1">
    <location>
        <begin position="155"/>
        <end position="173"/>
    </location>
</feature>
<sequence>MAGGAASGDASDSVVAPPLPQFAAYIVVVVIGFIFAAVMIGITHILSPTGLSALVSRVRPSSRRGSGMHVIAATFLLPVGVILYTFVGGVKATFLTDYVHTFIITIIVCFFTIKAFLTPEISSPAHLYELIVAAGEAHPVSGNHNGSYLTMTSHGAMLFGIIHVLANFGLVVMDTGFFVKAFAARPQAVVPGYVIGGIAYFGIPWCLGTLMSFVALGLEGEEIFPTYPRRMSGTEISN</sequence>
<name>A0A0G4N668_VERLO</name>